<evidence type="ECO:0000313" key="2">
    <source>
        <dbReference type="Proteomes" id="UP001177527"/>
    </source>
</evidence>
<organism evidence="1 2">
    <name type="scientific">Kluyvera intermedia</name>
    <name type="common">Enterobacter intermedius</name>
    <dbReference type="NCBI Taxonomy" id="61648"/>
    <lineage>
        <taxon>Bacteria</taxon>
        <taxon>Pseudomonadati</taxon>
        <taxon>Pseudomonadota</taxon>
        <taxon>Gammaproteobacteria</taxon>
        <taxon>Enterobacterales</taxon>
        <taxon>Enterobacteriaceae</taxon>
        <taxon>Kluyvera</taxon>
    </lineage>
</organism>
<evidence type="ECO:0000313" key="1">
    <source>
        <dbReference type="EMBL" id="WGL57883.1"/>
    </source>
</evidence>
<accession>A0AA95G5Y8</accession>
<dbReference type="EMBL" id="CP123488">
    <property type="protein sequence ID" value="WGL57883.1"/>
    <property type="molecule type" value="Genomic_DNA"/>
</dbReference>
<protein>
    <submittedName>
        <fullName evidence="1">Uncharacterized protein</fullName>
    </submittedName>
</protein>
<dbReference type="Proteomes" id="UP001177527">
    <property type="component" value="Chromosome"/>
</dbReference>
<dbReference type="AlphaFoldDB" id="A0AA95G5Y8"/>
<reference evidence="1" key="1">
    <citation type="submission" date="2023-04" db="EMBL/GenBank/DDBJ databases">
        <title>APH(3)-Id, a novel chromosomal aminoglycoside phosphotransferase, identified from an environmental isolate of Kluyvera intermedia DW18.</title>
        <authorList>
            <person name="Sha Y."/>
        </authorList>
    </citation>
    <scope>NUCLEOTIDE SEQUENCE</scope>
    <source>
        <strain evidence="1">DW18</strain>
    </source>
</reference>
<sequence length="93" mass="10749">MHNQETPRYFLARHNSNNGIKAVVREIRISKCGCEGIPHYQGLFPDTGVSIAMTEYSYLNTYATAEEAEMSKPQWLHWRQSEALGLKRNPFDF</sequence>
<dbReference type="RefSeq" id="WP_280558466.1">
    <property type="nucleotide sequence ID" value="NZ_CP123488.1"/>
</dbReference>
<proteinExistence type="predicted"/>
<gene>
    <name evidence="1" type="ORF">QBD33_09065</name>
</gene>
<name>A0AA95G5Y8_KLUIN</name>